<dbReference type="InterPro" id="IPR003441">
    <property type="entry name" value="NAC-dom"/>
</dbReference>
<dbReference type="AlphaFoldDB" id="A0A8K0I620"/>
<dbReference type="GO" id="GO:0003677">
    <property type="term" value="F:DNA binding"/>
    <property type="evidence" value="ECO:0007669"/>
    <property type="project" value="UniProtKB-KW"/>
</dbReference>
<sequence>MAVLPRPSGFIFYPTDEEILDTFLKKKLQRLPLPNDRIKEADVYGTHPSNLTAQFEKTNRLLEWFFFTWTTRKHPDATNSTRASRVAGQGRWKSTQSVKLVRNGKGRVVGSKQNFCYMEHTAQGKEKKTIWLMEEYSIQSLRTGGGVAMSKDQKKLDDWVVCKIYLRPCARKEPYGMKVAAMEMRNLERLDIGNQPFITQVQDSLNSQLADDMLPPLIDASDQEMVPFRFPYSVLQHPAPQDMDGSFGSLYHEQPAGAPNEGLDYAPQHDVAGLLQIHHPFYHEQPVGASNGGLDYGPQLDVVSLPEIPHIFYHERSAGASNEGLDFDPQHDVVSLHQIPHPFYHEQPASAPNEGLDYAPQHDMMSLPENLHPFDHEHFVGAPDEGHDYAPQYDIMGLPELLHPFDNEHLVGAPDEGLNDYAPQHDIMSLPEILHPFDHKQLAGAPDEGLDYVPAGIEQLDLASLPPLDLSFSSIDEILKQFAPDEAPSEH</sequence>
<dbReference type="SUPFAM" id="SSF101941">
    <property type="entry name" value="NAC domain"/>
    <property type="match status" value="1"/>
</dbReference>
<accession>A0A8K0I620</accession>
<name>A0A8K0I620_COCNU</name>
<evidence type="ECO:0000313" key="7">
    <source>
        <dbReference type="Proteomes" id="UP000797356"/>
    </source>
</evidence>
<evidence type="ECO:0000256" key="1">
    <source>
        <dbReference type="ARBA" id="ARBA00023015"/>
    </source>
</evidence>
<comment type="caution">
    <text evidence="6">The sequence shown here is derived from an EMBL/GenBank/DDBJ whole genome shotgun (WGS) entry which is preliminary data.</text>
</comment>
<proteinExistence type="predicted"/>
<organism evidence="6 7">
    <name type="scientific">Cocos nucifera</name>
    <name type="common">Coconut palm</name>
    <dbReference type="NCBI Taxonomy" id="13894"/>
    <lineage>
        <taxon>Eukaryota</taxon>
        <taxon>Viridiplantae</taxon>
        <taxon>Streptophyta</taxon>
        <taxon>Embryophyta</taxon>
        <taxon>Tracheophyta</taxon>
        <taxon>Spermatophyta</taxon>
        <taxon>Magnoliopsida</taxon>
        <taxon>Liliopsida</taxon>
        <taxon>Arecaceae</taxon>
        <taxon>Arecoideae</taxon>
        <taxon>Cocoseae</taxon>
        <taxon>Attaleinae</taxon>
        <taxon>Cocos</taxon>
    </lineage>
</organism>
<dbReference type="PANTHER" id="PTHR31719">
    <property type="entry name" value="NAC TRANSCRIPTION FACTOR 56"/>
    <property type="match status" value="1"/>
</dbReference>
<keyword evidence="7" id="KW-1185">Reference proteome</keyword>
<evidence type="ECO:0000256" key="2">
    <source>
        <dbReference type="ARBA" id="ARBA00023125"/>
    </source>
</evidence>
<keyword evidence="3" id="KW-0804">Transcription</keyword>
<reference evidence="6" key="2">
    <citation type="submission" date="2019-07" db="EMBL/GenBank/DDBJ databases">
        <authorList>
            <person name="Yang Y."/>
            <person name="Bocs S."/>
            <person name="Baudouin L."/>
        </authorList>
    </citation>
    <scope>NUCLEOTIDE SEQUENCE</scope>
    <source>
        <tissue evidence="6">Spear leaf of Hainan Tall coconut</tissue>
    </source>
</reference>
<dbReference type="GO" id="GO:0006355">
    <property type="term" value="P:regulation of DNA-templated transcription"/>
    <property type="evidence" value="ECO:0007669"/>
    <property type="project" value="InterPro"/>
</dbReference>
<evidence type="ECO:0000313" key="6">
    <source>
        <dbReference type="EMBL" id="KAG1338367.1"/>
    </source>
</evidence>
<dbReference type="Gene3D" id="2.170.150.80">
    <property type="entry name" value="NAC domain"/>
    <property type="match status" value="1"/>
</dbReference>
<dbReference type="PANTHER" id="PTHR31719:SF94">
    <property type="entry name" value="PROTEIN ATAF2"/>
    <property type="match status" value="1"/>
</dbReference>
<keyword evidence="4" id="KW-0539">Nucleus</keyword>
<keyword evidence="1" id="KW-0805">Transcription regulation</keyword>
<dbReference type="PROSITE" id="PS51005">
    <property type="entry name" value="NAC"/>
    <property type="match status" value="1"/>
</dbReference>
<reference evidence="6" key="1">
    <citation type="journal article" date="2017" name="Gigascience">
        <title>The genome draft of coconut (Cocos nucifera).</title>
        <authorList>
            <person name="Xiao Y."/>
            <person name="Xu P."/>
            <person name="Fan H."/>
            <person name="Baudouin L."/>
            <person name="Xia W."/>
            <person name="Bocs S."/>
            <person name="Xu J."/>
            <person name="Li Q."/>
            <person name="Guo A."/>
            <person name="Zhou L."/>
            <person name="Li J."/>
            <person name="Wu Y."/>
            <person name="Ma Z."/>
            <person name="Armero A."/>
            <person name="Issali A.E."/>
            <person name="Liu N."/>
            <person name="Peng M."/>
            <person name="Yang Y."/>
        </authorList>
    </citation>
    <scope>NUCLEOTIDE SEQUENCE</scope>
    <source>
        <tissue evidence="6">Spear leaf of Hainan Tall coconut</tissue>
    </source>
</reference>
<feature type="domain" description="NAC" evidence="5">
    <location>
        <begin position="6"/>
        <end position="167"/>
    </location>
</feature>
<gene>
    <name evidence="6" type="ORF">COCNU_04G006730</name>
</gene>
<evidence type="ECO:0000259" key="5">
    <source>
        <dbReference type="PROSITE" id="PS51005"/>
    </source>
</evidence>
<dbReference type="OrthoDB" id="782339at2759"/>
<keyword evidence="2" id="KW-0238">DNA-binding</keyword>
<evidence type="ECO:0000256" key="4">
    <source>
        <dbReference type="ARBA" id="ARBA00023242"/>
    </source>
</evidence>
<dbReference type="Pfam" id="PF02365">
    <property type="entry name" value="NAM"/>
    <property type="match status" value="1"/>
</dbReference>
<dbReference type="InterPro" id="IPR036093">
    <property type="entry name" value="NAC_dom_sf"/>
</dbReference>
<dbReference type="Proteomes" id="UP000797356">
    <property type="component" value="Chromosome 4"/>
</dbReference>
<evidence type="ECO:0000256" key="3">
    <source>
        <dbReference type="ARBA" id="ARBA00023163"/>
    </source>
</evidence>
<protein>
    <submittedName>
        <fullName evidence="6">Putative NAC domain-containing protein 68</fullName>
    </submittedName>
</protein>
<dbReference type="EMBL" id="CM017875">
    <property type="protein sequence ID" value="KAG1338367.1"/>
    <property type="molecule type" value="Genomic_DNA"/>
</dbReference>